<keyword evidence="2" id="KW-1133">Transmembrane helix</keyword>
<keyword evidence="2" id="KW-0812">Transmembrane</keyword>
<organism evidence="3 4">
    <name type="scientific">Shewanella gaetbuli</name>
    <dbReference type="NCBI Taxonomy" id="220752"/>
    <lineage>
        <taxon>Bacteria</taxon>
        <taxon>Pseudomonadati</taxon>
        <taxon>Pseudomonadota</taxon>
        <taxon>Gammaproteobacteria</taxon>
        <taxon>Alteromonadales</taxon>
        <taxon>Shewanellaceae</taxon>
        <taxon>Shewanella</taxon>
    </lineage>
</organism>
<gene>
    <name evidence="3" type="ORF">L2672_10965</name>
</gene>
<feature type="transmembrane region" description="Helical" evidence="2">
    <location>
        <begin position="114"/>
        <end position="137"/>
    </location>
</feature>
<proteinExistence type="predicted"/>
<evidence type="ECO:0000256" key="2">
    <source>
        <dbReference type="SAM" id="Phobius"/>
    </source>
</evidence>
<evidence type="ECO:0000256" key="1">
    <source>
        <dbReference type="SAM" id="Coils"/>
    </source>
</evidence>
<dbReference type="AlphaFoldDB" id="A0A9X1ZKH1"/>
<protein>
    <recommendedName>
        <fullName evidence="5">MotA/TolQ/ExbB proton channel domain-containing protein</fullName>
    </recommendedName>
</protein>
<comment type="caution">
    <text evidence="3">The sequence shown here is derived from an EMBL/GenBank/DDBJ whole genome shotgun (WGS) entry which is preliminary data.</text>
</comment>
<feature type="coiled-coil region" evidence="1">
    <location>
        <begin position="671"/>
        <end position="730"/>
    </location>
</feature>
<keyword evidence="1" id="KW-0175">Coiled coil</keyword>
<evidence type="ECO:0000313" key="3">
    <source>
        <dbReference type="EMBL" id="MCL1143216.1"/>
    </source>
</evidence>
<dbReference type="Proteomes" id="UP001139333">
    <property type="component" value="Unassembled WGS sequence"/>
</dbReference>
<keyword evidence="4" id="KW-1185">Reference proteome</keyword>
<evidence type="ECO:0000313" key="4">
    <source>
        <dbReference type="Proteomes" id="UP001139333"/>
    </source>
</evidence>
<reference evidence="3" key="1">
    <citation type="submission" date="2022-01" db="EMBL/GenBank/DDBJ databases">
        <title>Whole genome-based taxonomy of the Shewanellaceae.</title>
        <authorList>
            <person name="Martin-Rodriguez A.J."/>
        </authorList>
    </citation>
    <scope>NUCLEOTIDE SEQUENCE</scope>
    <source>
        <strain evidence="3">DSM 16422</strain>
    </source>
</reference>
<name>A0A9X1ZKH1_9GAMM</name>
<dbReference type="EMBL" id="JAKIKP010000007">
    <property type="protein sequence ID" value="MCL1143216.1"/>
    <property type="molecule type" value="Genomic_DNA"/>
</dbReference>
<evidence type="ECO:0008006" key="5">
    <source>
        <dbReference type="Google" id="ProtNLM"/>
    </source>
</evidence>
<feature type="transmembrane region" description="Helical" evidence="2">
    <location>
        <begin position="14"/>
        <end position="32"/>
    </location>
</feature>
<sequence length="803" mass="88995">MFNNFTSGDLVTDLIISITVLIFCFFTIREILSSNRAKSQLQDLLKVKSNSDNNYLSMDSLNSAQRLWVTNHLIYSPKADFLEIESKGALWLSKTPISQMIPAYDPNRYKLVPALLTSIGITGTFLGITLGLSQFGMSGDSKALLASAAELLEGMKTAFYTSLAGLSTSAIFMGLIKFSSSSVAKAQKTFIYAISKEYYEASAIYYLKNMSNEGQEQVIEAQLRSSKVMETMGEKMEQTSSALNKLGESFNGDVIAERVASALSSSIEVTMVPTLEAIKVELATLRDIKEQSQKELVQLLIGEMKSELIEPVTEELSKTSAAVSESNTVTATLNANVERVITTTSETVNTIDGFQKETMAQLQSFAKSLQTILSSFKEDTQGAMSQIATEVNNMLQGASQGMDQQRVAFEQSSQDAASAFEGMKESLELALDQRQVSERALFEDVTTRINALLNETSNSFEAQSTVIAKTGDVATALINKAQEDFETSVELRRDEESYLFGEIEKRISILLHDVSNSFQAQSTVIANTGDAATALMNRAHKDFETSVKLRRDEESHLFGEMETRIANLVASSQMIFKEQADVIKLVGIEASGVMESAKTELQQGLGDIDNKVKSMSETVQSELEAFRVQYQENLTNYFEQQNSLLENSLSKQRNGLNEVVDNFRQVFESEYKARHNLLQELTAQYQNLEASAQTVERVAKAIGLNEVSKMAELQDAAHTMGREIALLKKEYSKAAATFTNVTENLPKAMDDYFTRANESFETFFKDFDQSASTIHNKLSQAASYLITSQVQLREFEAEHELIS</sequence>
<dbReference type="RefSeq" id="WP_248995893.1">
    <property type="nucleotide sequence ID" value="NZ_JAKIKP010000007.1"/>
</dbReference>
<keyword evidence="2" id="KW-0472">Membrane</keyword>
<accession>A0A9X1ZKH1</accession>